<organism evidence="1 2">
    <name type="scientific">Gossypium arboreum</name>
    <name type="common">Tree cotton</name>
    <name type="synonym">Gossypium nanking</name>
    <dbReference type="NCBI Taxonomy" id="29729"/>
    <lineage>
        <taxon>Eukaryota</taxon>
        <taxon>Viridiplantae</taxon>
        <taxon>Streptophyta</taxon>
        <taxon>Embryophyta</taxon>
        <taxon>Tracheophyta</taxon>
        <taxon>Spermatophyta</taxon>
        <taxon>Magnoliopsida</taxon>
        <taxon>eudicotyledons</taxon>
        <taxon>Gunneridae</taxon>
        <taxon>Pentapetalae</taxon>
        <taxon>rosids</taxon>
        <taxon>malvids</taxon>
        <taxon>Malvales</taxon>
        <taxon>Malvaceae</taxon>
        <taxon>Malvoideae</taxon>
        <taxon>Gossypium</taxon>
    </lineage>
</organism>
<dbReference type="EMBL" id="JARKNE010000003">
    <property type="protein sequence ID" value="KAK5839066.1"/>
    <property type="molecule type" value="Genomic_DNA"/>
</dbReference>
<evidence type="ECO:0000313" key="1">
    <source>
        <dbReference type="EMBL" id="KAK5839066.1"/>
    </source>
</evidence>
<evidence type="ECO:0000313" key="2">
    <source>
        <dbReference type="Proteomes" id="UP001358586"/>
    </source>
</evidence>
<sequence>MGPTKALGENSFPALFYHKYWHIVGEEVTSFCLRILNGDMEVNALISTKNASEEDRSLVVNLLGVRNSNELERYLSIVARFWWQKGHGKKGIHWCTWKNLCALKENGGLGFRNFGHFNIALLDKQGVAQKILQIPLAETDHEDTQVWKGELSGGFSFVHEGKNTTGRDLAQNIQKHMAEYEVVRAMKRPVNMNRNYRTQEYIPRMTIYFDAMFDSRNFISATSLVVWDLTGKLLALKTTIHNNISSPFTSEAYACLEGTKLGISLGLQWRDDGQVTQIEEAFEGN</sequence>
<evidence type="ECO:0008006" key="3">
    <source>
        <dbReference type="Google" id="ProtNLM"/>
    </source>
</evidence>
<dbReference type="Proteomes" id="UP001358586">
    <property type="component" value="Chromosome 3"/>
</dbReference>
<gene>
    <name evidence="1" type="ORF">PVK06_007824</name>
</gene>
<accession>A0ABR0QIB9</accession>
<reference evidence="1 2" key="1">
    <citation type="submission" date="2023-03" db="EMBL/GenBank/DDBJ databases">
        <title>WGS of Gossypium arboreum.</title>
        <authorList>
            <person name="Yu D."/>
        </authorList>
    </citation>
    <scope>NUCLEOTIDE SEQUENCE [LARGE SCALE GENOMIC DNA]</scope>
    <source>
        <tissue evidence="1">Leaf</tissue>
    </source>
</reference>
<comment type="caution">
    <text evidence="1">The sequence shown here is derived from an EMBL/GenBank/DDBJ whole genome shotgun (WGS) entry which is preliminary data.</text>
</comment>
<keyword evidence="2" id="KW-1185">Reference proteome</keyword>
<protein>
    <recommendedName>
        <fullName evidence="3">Reverse transcriptase</fullName>
    </recommendedName>
</protein>
<proteinExistence type="predicted"/>
<name>A0ABR0QIB9_GOSAR</name>